<keyword evidence="2" id="KW-1185">Reference proteome</keyword>
<dbReference type="RefSeq" id="WP_224830346.1">
    <property type="nucleotide sequence ID" value="NZ_JAIVEF010000051.1"/>
</dbReference>
<gene>
    <name evidence="1" type="ORF">ACFPFO_16875</name>
</gene>
<accession>A0ABD5QHZ9</accession>
<proteinExistence type="predicted"/>
<evidence type="ECO:0000313" key="2">
    <source>
        <dbReference type="Proteomes" id="UP001595925"/>
    </source>
</evidence>
<dbReference type="AlphaFoldDB" id="A0ABD5QHZ9"/>
<protein>
    <submittedName>
        <fullName evidence="1">Uncharacterized protein</fullName>
    </submittedName>
</protein>
<sequence>MGEEDRLATVWTGTFLLASQLGAFAVPTGTGRVVAGLVDRDGLERALDVTKGGSLPVIEVKNAIRSVGLKGDQCAVGLACAILGRGGLWVVGGGWLVGVR</sequence>
<name>A0ABD5QHZ9_9EURY</name>
<evidence type="ECO:0000313" key="1">
    <source>
        <dbReference type="EMBL" id="MFC4989397.1"/>
    </source>
</evidence>
<comment type="caution">
    <text evidence="1">The sequence shown here is derived from an EMBL/GenBank/DDBJ whole genome shotgun (WGS) entry which is preliminary data.</text>
</comment>
<dbReference type="EMBL" id="JBHSJG010000047">
    <property type="protein sequence ID" value="MFC4989397.1"/>
    <property type="molecule type" value="Genomic_DNA"/>
</dbReference>
<reference evidence="1 2" key="1">
    <citation type="journal article" date="2019" name="Int. J. Syst. Evol. Microbiol.">
        <title>The Global Catalogue of Microorganisms (GCM) 10K type strain sequencing project: providing services to taxonomists for standard genome sequencing and annotation.</title>
        <authorList>
            <consortium name="The Broad Institute Genomics Platform"/>
            <consortium name="The Broad Institute Genome Sequencing Center for Infectious Disease"/>
            <person name="Wu L."/>
            <person name="Ma J."/>
        </authorList>
    </citation>
    <scope>NUCLEOTIDE SEQUENCE [LARGE SCALE GENOMIC DNA]</scope>
    <source>
        <strain evidence="1 2">CGMCC 1.15824</strain>
    </source>
</reference>
<dbReference type="Proteomes" id="UP001595925">
    <property type="component" value="Unassembled WGS sequence"/>
</dbReference>
<organism evidence="1 2">
    <name type="scientific">Saliphagus infecundisoli</name>
    <dbReference type="NCBI Taxonomy" id="1849069"/>
    <lineage>
        <taxon>Archaea</taxon>
        <taxon>Methanobacteriati</taxon>
        <taxon>Methanobacteriota</taxon>
        <taxon>Stenosarchaea group</taxon>
        <taxon>Halobacteria</taxon>
        <taxon>Halobacteriales</taxon>
        <taxon>Natrialbaceae</taxon>
        <taxon>Saliphagus</taxon>
    </lineage>
</organism>